<dbReference type="InterPro" id="IPR006068">
    <property type="entry name" value="ATPase_P-typ_cation-transptr_C"/>
</dbReference>
<keyword evidence="12" id="KW-1185">Reference proteome</keyword>
<evidence type="ECO:0000313" key="11">
    <source>
        <dbReference type="EMBL" id="TDW13118.1"/>
    </source>
</evidence>
<evidence type="ECO:0000256" key="4">
    <source>
        <dbReference type="ARBA" id="ARBA00022741"/>
    </source>
</evidence>
<dbReference type="PRINTS" id="PR00120">
    <property type="entry name" value="HATPASE"/>
</dbReference>
<feature type="transmembrane region" description="Helical" evidence="9">
    <location>
        <begin position="271"/>
        <end position="294"/>
    </location>
</feature>
<dbReference type="InterPro" id="IPR036412">
    <property type="entry name" value="HAD-like_sf"/>
</dbReference>
<dbReference type="RefSeq" id="WP_134171068.1">
    <property type="nucleotide sequence ID" value="NZ_SODD01000049.1"/>
</dbReference>
<feature type="transmembrane region" description="Helical" evidence="9">
    <location>
        <begin position="81"/>
        <end position="99"/>
    </location>
</feature>
<evidence type="ECO:0000256" key="9">
    <source>
        <dbReference type="SAM" id="Phobius"/>
    </source>
</evidence>
<dbReference type="InterPro" id="IPR044492">
    <property type="entry name" value="P_typ_ATPase_HD_dom"/>
</dbReference>
<evidence type="ECO:0000256" key="3">
    <source>
        <dbReference type="ARBA" id="ARBA00022692"/>
    </source>
</evidence>
<feature type="domain" description="Cation-transporting P-type ATPase N-terminal" evidence="10">
    <location>
        <begin position="3"/>
        <end position="76"/>
    </location>
</feature>
<dbReference type="Pfam" id="PF00122">
    <property type="entry name" value="E1-E2_ATPase"/>
    <property type="match status" value="1"/>
</dbReference>
<dbReference type="Gene3D" id="1.20.1110.10">
    <property type="entry name" value="Calcium-transporting ATPase, transmembrane domain"/>
    <property type="match status" value="1"/>
</dbReference>
<reference evidence="11 12" key="1">
    <citation type="submission" date="2019-03" db="EMBL/GenBank/DDBJ databases">
        <title>Genomic Encyclopedia of Type Strains, Phase IV (KMG-IV): sequencing the most valuable type-strain genomes for metagenomic binning, comparative biology and taxonomic classification.</title>
        <authorList>
            <person name="Goeker M."/>
        </authorList>
    </citation>
    <scope>NUCLEOTIDE SEQUENCE [LARGE SCALE GENOMIC DNA]</scope>
    <source>
        <strain evidence="11 12">DSM 28867</strain>
    </source>
</reference>
<dbReference type="Pfam" id="PF08282">
    <property type="entry name" value="Hydrolase_3"/>
    <property type="match status" value="1"/>
</dbReference>
<proteinExistence type="inferred from homology"/>
<feature type="transmembrane region" description="Helical" evidence="9">
    <location>
        <begin position="745"/>
        <end position="764"/>
    </location>
</feature>
<dbReference type="Gene3D" id="3.40.1110.10">
    <property type="entry name" value="Calcium-transporting ATPase, cytoplasmic domain N"/>
    <property type="match status" value="1"/>
</dbReference>
<feature type="transmembrane region" description="Helical" evidence="9">
    <location>
        <begin position="808"/>
        <end position="831"/>
    </location>
</feature>
<dbReference type="FunFam" id="3.40.50.1000:FF:000028">
    <property type="entry name" value="Calcium-transporting P-type ATPase, putative"/>
    <property type="match status" value="1"/>
</dbReference>
<dbReference type="SFLD" id="SFLDF00027">
    <property type="entry name" value="p-type_atpase"/>
    <property type="match status" value="1"/>
</dbReference>
<dbReference type="InterPro" id="IPR023299">
    <property type="entry name" value="ATPase_P-typ_cyto_dom_N"/>
</dbReference>
<dbReference type="SFLD" id="SFLDG00002">
    <property type="entry name" value="C1.7:_P-type_atpase_like"/>
    <property type="match status" value="1"/>
</dbReference>
<dbReference type="SUPFAM" id="SSF81665">
    <property type="entry name" value="Calcium ATPase, transmembrane domain M"/>
    <property type="match status" value="1"/>
</dbReference>
<evidence type="ECO:0000256" key="8">
    <source>
        <dbReference type="ARBA" id="ARBA00023136"/>
    </source>
</evidence>
<name>A0A4R7ZA53_9FIRM</name>
<dbReference type="InterPro" id="IPR001757">
    <property type="entry name" value="P_typ_ATPase"/>
</dbReference>
<feature type="transmembrane region" description="Helical" evidence="9">
    <location>
        <begin position="843"/>
        <end position="862"/>
    </location>
</feature>
<dbReference type="PANTHER" id="PTHR42861">
    <property type="entry name" value="CALCIUM-TRANSPORTING ATPASE"/>
    <property type="match status" value="1"/>
</dbReference>
<keyword evidence="6" id="KW-1278">Translocase</keyword>
<dbReference type="FunFam" id="3.40.50.1000:FF:000001">
    <property type="entry name" value="Phospholipid-transporting ATPase IC"/>
    <property type="match status" value="1"/>
</dbReference>
<dbReference type="InterPro" id="IPR004014">
    <property type="entry name" value="ATPase_P-typ_cation-transptr_N"/>
</dbReference>
<dbReference type="SMART" id="SM00831">
    <property type="entry name" value="Cation_ATPase_N"/>
    <property type="match status" value="1"/>
</dbReference>
<keyword evidence="5" id="KW-0067">ATP-binding</keyword>
<dbReference type="PROSITE" id="PS00154">
    <property type="entry name" value="ATPASE_E1_E2"/>
    <property type="match status" value="1"/>
</dbReference>
<dbReference type="Pfam" id="PF00689">
    <property type="entry name" value="Cation_ATPase_C"/>
    <property type="match status" value="1"/>
</dbReference>
<dbReference type="NCBIfam" id="TIGR01494">
    <property type="entry name" value="ATPase_P-type"/>
    <property type="match status" value="2"/>
</dbReference>
<evidence type="ECO:0000256" key="7">
    <source>
        <dbReference type="ARBA" id="ARBA00022989"/>
    </source>
</evidence>
<feature type="transmembrane region" description="Helical" evidence="9">
    <location>
        <begin position="245"/>
        <end position="265"/>
    </location>
</feature>
<sequence length="867" mass="95644">MKQYTNYNLKDVFEEFETSRDGLKDSEASVRLERDGKNELEAEAQESVLSIFLSQFKDLLVIVLIVASMISIAVGELESAIVILIVITLNSILGTVQTVRAQKSLDSLKQLSTPFTRVMREGIVKEVPSSELVVGDIVLVEAGDVISADGRVVDSFTLQVNESSLTGESESVEKFPDQIIEEGIQIGDQRNMVFSSSLVTYGRGKYVVTSTGMKTEIGRIAQMMNATKEKRTPLQLSLDDFSKKLSFVIIAICLVVLGLNMLRGGNLLDSFMFAVALAVAAIPEALASIVTIVLSISTQKMVKEHAIMKNINAVETLGCVSIICSDKTGTLTQNKMSVESIYLNRQLYLKNAEYKDNRDIRLLTMIGILCSDATINGEQRIGDPTELAFVDLGRFFEMNESELREKYYRVKELPFDSVRKLMTTVCNVHDKKVMYVKGAPDELLRVCTKYYFEGKELDMTDEVREEILLQNGLFATQGQRVLAFAYKEFNQDELTLEDERDLVFTGLISMIDPPREESAQAVADCYTAGIKPIMITGDHKVTATAIAKRIGIYKDGDLALEGRELAVMNDDQLHEIIEKVSVYARVAPEHKIRIVEAWQSRGHNVAMTGDGVNDAPALKQADIGIAMGITGTEVSKDAASMILTDDNFSTIVKAIVTGRNVYDNIKNAIAYLLSGNFSGILAVLYCTLFALPLPFMPVHLLFINLVTDSLPAIAIGMEPSNAYLLYEKPRSKKASILNKATLQQIGYEGLLIAIATLVGFHLGLQQSTGHAMTYAFAVLCMARLFHGFNCRGKQSIFKLGLTTNKYSIYAFIVGYILIMGIMIIPAFHGVFKIADISAMDIAIINALAFAPTIVVQITKIIMGRNEK</sequence>
<dbReference type="GO" id="GO:0016020">
    <property type="term" value="C:membrane"/>
    <property type="evidence" value="ECO:0007669"/>
    <property type="project" value="UniProtKB-SubCell"/>
</dbReference>
<dbReference type="SUPFAM" id="SSF56784">
    <property type="entry name" value="HAD-like"/>
    <property type="match status" value="1"/>
</dbReference>
<evidence type="ECO:0000256" key="2">
    <source>
        <dbReference type="ARBA" id="ARBA00005675"/>
    </source>
</evidence>
<comment type="similarity">
    <text evidence="2">Belongs to the cation transport ATPase (P-type) (TC 3.A.3) family. Type IIA subfamily.</text>
</comment>
<keyword evidence="4" id="KW-0547">Nucleotide-binding</keyword>
<dbReference type="SFLD" id="SFLDS00003">
    <property type="entry name" value="Haloacid_Dehalogenase"/>
    <property type="match status" value="1"/>
</dbReference>
<dbReference type="AlphaFoldDB" id="A0A4R7ZA53"/>
<comment type="caution">
    <text evidence="11">The sequence shown here is derived from an EMBL/GenBank/DDBJ whole genome shotgun (WGS) entry which is preliminary data.</text>
</comment>
<keyword evidence="7 9" id="KW-1133">Transmembrane helix</keyword>
<feature type="transmembrane region" description="Helical" evidence="9">
    <location>
        <begin position="669"/>
        <end position="695"/>
    </location>
</feature>
<feature type="transmembrane region" description="Helical" evidence="9">
    <location>
        <begin position="701"/>
        <end position="724"/>
    </location>
</feature>
<evidence type="ECO:0000259" key="10">
    <source>
        <dbReference type="SMART" id="SM00831"/>
    </source>
</evidence>
<comment type="subcellular location">
    <subcellularLocation>
        <location evidence="1">Membrane</location>
        <topology evidence="1">Multi-pass membrane protein</topology>
    </subcellularLocation>
</comment>
<dbReference type="InterPro" id="IPR059000">
    <property type="entry name" value="ATPase_P-type_domA"/>
</dbReference>
<dbReference type="Pfam" id="PF13246">
    <property type="entry name" value="Cation_ATPase"/>
    <property type="match status" value="1"/>
</dbReference>
<evidence type="ECO:0000256" key="6">
    <source>
        <dbReference type="ARBA" id="ARBA00022967"/>
    </source>
</evidence>
<dbReference type="Gene3D" id="3.40.50.1000">
    <property type="entry name" value="HAD superfamily/HAD-like"/>
    <property type="match status" value="1"/>
</dbReference>
<protein>
    <submittedName>
        <fullName evidence="11">Ca2+-transporting ATPase</fullName>
    </submittedName>
</protein>
<dbReference type="Gene3D" id="2.70.150.10">
    <property type="entry name" value="Calcium-transporting ATPase, cytoplasmic transduction domain A"/>
    <property type="match status" value="1"/>
</dbReference>
<feature type="transmembrane region" description="Helical" evidence="9">
    <location>
        <begin position="770"/>
        <end position="788"/>
    </location>
</feature>
<dbReference type="Proteomes" id="UP000294743">
    <property type="component" value="Unassembled WGS sequence"/>
</dbReference>
<dbReference type="SUPFAM" id="SSF81660">
    <property type="entry name" value="Metal cation-transporting ATPase, ATP-binding domain N"/>
    <property type="match status" value="1"/>
</dbReference>
<organism evidence="11 12">
    <name type="scientific">Breznakia blatticola</name>
    <dbReference type="NCBI Taxonomy" id="1754012"/>
    <lineage>
        <taxon>Bacteria</taxon>
        <taxon>Bacillati</taxon>
        <taxon>Bacillota</taxon>
        <taxon>Erysipelotrichia</taxon>
        <taxon>Erysipelotrichales</taxon>
        <taxon>Erysipelotrichaceae</taxon>
        <taxon>Breznakia</taxon>
    </lineage>
</organism>
<gene>
    <name evidence="11" type="ORF">EDD63_1498</name>
</gene>
<dbReference type="InterPro" id="IPR008250">
    <property type="entry name" value="ATPase_P-typ_transduc_dom_A_sf"/>
</dbReference>
<evidence type="ECO:0000256" key="5">
    <source>
        <dbReference type="ARBA" id="ARBA00022840"/>
    </source>
</evidence>
<dbReference type="Pfam" id="PF00690">
    <property type="entry name" value="Cation_ATPase_N"/>
    <property type="match status" value="1"/>
</dbReference>
<dbReference type="OrthoDB" id="9760364at2"/>
<evidence type="ECO:0000313" key="12">
    <source>
        <dbReference type="Proteomes" id="UP000294743"/>
    </source>
</evidence>
<dbReference type="GO" id="GO:0005524">
    <property type="term" value="F:ATP binding"/>
    <property type="evidence" value="ECO:0007669"/>
    <property type="project" value="UniProtKB-KW"/>
</dbReference>
<dbReference type="InterPro" id="IPR023298">
    <property type="entry name" value="ATPase_P-typ_TM_dom_sf"/>
</dbReference>
<dbReference type="SUPFAM" id="SSF81653">
    <property type="entry name" value="Calcium ATPase, transduction domain A"/>
    <property type="match status" value="1"/>
</dbReference>
<dbReference type="GO" id="GO:0016887">
    <property type="term" value="F:ATP hydrolysis activity"/>
    <property type="evidence" value="ECO:0007669"/>
    <property type="project" value="InterPro"/>
</dbReference>
<dbReference type="InterPro" id="IPR023214">
    <property type="entry name" value="HAD_sf"/>
</dbReference>
<dbReference type="InterPro" id="IPR018303">
    <property type="entry name" value="ATPase_P-typ_P_site"/>
</dbReference>
<accession>A0A4R7ZA53</accession>
<dbReference type="PRINTS" id="PR00119">
    <property type="entry name" value="CATATPASE"/>
</dbReference>
<evidence type="ECO:0000256" key="1">
    <source>
        <dbReference type="ARBA" id="ARBA00004141"/>
    </source>
</evidence>
<dbReference type="EMBL" id="SODD01000049">
    <property type="protein sequence ID" value="TDW13118.1"/>
    <property type="molecule type" value="Genomic_DNA"/>
</dbReference>
<dbReference type="CDD" id="cd02089">
    <property type="entry name" value="P-type_ATPase_Ca_prok"/>
    <property type="match status" value="1"/>
</dbReference>
<keyword evidence="8 9" id="KW-0472">Membrane</keyword>
<keyword evidence="3 9" id="KW-0812">Transmembrane</keyword>